<evidence type="ECO:0000313" key="4">
    <source>
        <dbReference type="Proteomes" id="UP001589716"/>
    </source>
</evidence>
<evidence type="ECO:0000259" key="2">
    <source>
        <dbReference type="Pfam" id="PF17479"/>
    </source>
</evidence>
<evidence type="ECO:0000259" key="1">
    <source>
        <dbReference type="Pfam" id="PF11258"/>
    </source>
</evidence>
<dbReference type="InterPro" id="IPR035328">
    <property type="entry name" value="DUF3048_C"/>
</dbReference>
<organism evidence="3 4">
    <name type="scientific">Streptomyces roseoviridis</name>
    <dbReference type="NCBI Taxonomy" id="67361"/>
    <lineage>
        <taxon>Bacteria</taxon>
        <taxon>Bacillati</taxon>
        <taxon>Actinomycetota</taxon>
        <taxon>Actinomycetes</taxon>
        <taxon>Kitasatosporales</taxon>
        <taxon>Streptomycetaceae</taxon>
        <taxon>Streptomyces</taxon>
    </lineage>
</organism>
<dbReference type="InterPro" id="IPR023158">
    <property type="entry name" value="YerB-like_sf"/>
</dbReference>
<dbReference type="PROSITE" id="PS51257">
    <property type="entry name" value="PROKAR_LIPOPROTEIN"/>
    <property type="match status" value="1"/>
</dbReference>
<reference evidence="3 4" key="1">
    <citation type="submission" date="2024-09" db="EMBL/GenBank/DDBJ databases">
        <authorList>
            <person name="Sun Q."/>
            <person name="Mori K."/>
        </authorList>
    </citation>
    <scope>NUCLEOTIDE SEQUENCE [LARGE SCALE GENOMIC DNA]</scope>
    <source>
        <strain evidence="3 4">JCM 4414</strain>
    </source>
</reference>
<dbReference type="Proteomes" id="UP001589716">
    <property type="component" value="Unassembled WGS sequence"/>
</dbReference>
<proteinExistence type="predicted"/>
<sequence length="323" mass="34128">MTGARGHRNPGAVATAALLCAVTAAGLYGCAEPGPSQPRPTPTSAGVSPLTGLPARAGPVLAVKIDNVPPARPHTGLADADLVYVEQVESGQTRLMAVYSSRLPDRIGPVRSARESDIELLRQFDRPVLAYSGAQSALGPLLRAAPLHLVTEGNTPGAFVRDTDRSAPHNLYLRPARALAAAPEAGHVKDVGFRFGPAPADGTPVNSRTVRFPATRYTFTWTPADRAWRVTMDGRSDGPLKAATVVVQHVTVRPSRFHDFTGAVSPYTVTTGSGTARILRDGRVHEARWNRPDAQSGTTYTTPSGAPLNFAPGQVWVVLTGGR</sequence>
<feature type="domain" description="DUF3048" evidence="1">
    <location>
        <begin position="50"/>
        <end position="185"/>
    </location>
</feature>
<gene>
    <name evidence="3" type="ORF">ACFFTP_19220</name>
</gene>
<dbReference type="Gene3D" id="3.50.90.10">
    <property type="entry name" value="YerB-like"/>
    <property type="match status" value="1"/>
</dbReference>
<dbReference type="SUPFAM" id="SSF159774">
    <property type="entry name" value="YerB-like"/>
    <property type="match status" value="1"/>
</dbReference>
<dbReference type="Pfam" id="PF11258">
    <property type="entry name" value="DUF3048"/>
    <property type="match status" value="1"/>
</dbReference>
<keyword evidence="4" id="KW-1185">Reference proteome</keyword>
<protein>
    <submittedName>
        <fullName evidence="3">DUF3048 domain-containing protein</fullName>
    </submittedName>
</protein>
<dbReference type="RefSeq" id="WP_345490729.1">
    <property type="nucleotide sequence ID" value="NZ_BAAAWU010000001.1"/>
</dbReference>
<dbReference type="EMBL" id="JBHMCT010000012">
    <property type="protein sequence ID" value="MFB9556311.1"/>
    <property type="molecule type" value="Genomic_DNA"/>
</dbReference>
<accession>A0ABV5QS13</accession>
<name>A0ABV5QS13_9ACTN</name>
<comment type="caution">
    <text evidence="3">The sequence shown here is derived from an EMBL/GenBank/DDBJ whole genome shotgun (WGS) entry which is preliminary data.</text>
</comment>
<feature type="domain" description="DUF3048" evidence="2">
    <location>
        <begin position="209"/>
        <end position="317"/>
    </location>
</feature>
<dbReference type="Pfam" id="PF17479">
    <property type="entry name" value="DUF3048_C"/>
    <property type="match status" value="1"/>
</dbReference>
<dbReference type="InterPro" id="IPR021416">
    <property type="entry name" value="DUF3048_N"/>
</dbReference>
<evidence type="ECO:0000313" key="3">
    <source>
        <dbReference type="EMBL" id="MFB9556311.1"/>
    </source>
</evidence>